<dbReference type="AlphaFoldDB" id="A0A1E1L1V4"/>
<evidence type="ECO:0000313" key="2">
    <source>
        <dbReference type="Proteomes" id="UP000178912"/>
    </source>
</evidence>
<protein>
    <submittedName>
        <fullName evidence="1">Uncharacterized protein</fullName>
    </submittedName>
</protein>
<organism evidence="1 2">
    <name type="scientific">Rhynchosporium agropyri</name>
    <dbReference type="NCBI Taxonomy" id="914238"/>
    <lineage>
        <taxon>Eukaryota</taxon>
        <taxon>Fungi</taxon>
        <taxon>Dikarya</taxon>
        <taxon>Ascomycota</taxon>
        <taxon>Pezizomycotina</taxon>
        <taxon>Leotiomycetes</taxon>
        <taxon>Helotiales</taxon>
        <taxon>Ploettnerulaceae</taxon>
        <taxon>Rhynchosporium</taxon>
    </lineage>
</organism>
<proteinExistence type="predicted"/>
<evidence type="ECO:0000313" key="1">
    <source>
        <dbReference type="EMBL" id="CZT04473.1"/>
    </source>
</evidence>
<reference evidence="2" key="1">
    <citation type="submission" date="2016-03" db="EMBL/GenBank/DDBJ databases">
        <authorList>
            <person name="Guldener U."/>
        </authorList>
    </citation>
    <scope>NUCLEOTIDE SEQUENCE [LARGE SCALE GENOMIC DNA]</scope>
    <source>
        <strain evidence="2">04CH-RAC-A.6.1</strain>
    </source>
</reference>
<dbReference type="EMBL" id="FJUX01000069">
    <property type="protein sequence ID" value="CZT04473.1"/>
    <property type="molecule type" value="Genomic_DNA"/>
</dbReference>
<gene>
    <name evidence="1" type="ORF">RAG0_10909</name>
</gene>
<sequence>MDKEETYGIPYDANGAGLSFVLQPFYDQPNHSLSQEPQHAVPSSLGIIERDPAREVSNCNPSFEVRHSLF</sequence>
<name>A0A1E1L1V4_9HELO</name>
<keyword evidence="2" id="KW-1185">Reference proteome</keyword>
<dbReference type="Proteomes" id="UP000178912">
    <property type="component" value="Unassembled WGS sequence"/>
</dbReference>
<accession>A0A1E1L1V4</accession>